<feature type="compositionally biased region" description="Polar residues" evidence="1">
    <location>
        <begin position="81"/>
        <end position="96"/>
    </location>
</feature>
<dbReference type="EMBL" id="JARTLD010000033">
    <property type="protein sequence ID" value="MED5018368.1"/>
    <property type="molecule type" value="Genomic_DNA"/>
</dbReference>
<accession>A0ABU6PTZ9</accession>
<feature type="compositionally biased region" description="Basic and acidic residues" evidence="1">
    <location>
        <begin position="122"/>
        <end position="140"/>
    </location>
</feature>
<organism evidence="4 5">
    <name type="scientific">Paenibacillus chibensis</name>
    <dbReference type="NCBI Taxonomy" id="59846"/>
    <lineage>
        <taxon>Bacteria</taxon>
        <taxon>Bacillati</taxon>
        <taxon>Bacillota</taxon>
        <taxon>Bacilli</taxon>
        <taxon>Bacillales</taxon>
        <taxon>Paenibacillaceae</taxon>
        <taxon>Paenibacillus</taxon>
    </lineage>
</organism>
<dbReference type="Pfam" id="PF00188">
    <property type="entry name" value="CAP"/>
    <property type="match status" value="1"/>
</dbReference>
<dbReference type="PANTHER" id="PTHR31157:SF1">
    <property type="entry name" value="SCP DOMAIN-CONTAINING PROTEIN"/>
    <property type="match status" value="1"/>
</dbReference>
<evidence type="ECO:0000256" key="1">
    <source>
        <dbReference type="SAM" id="MobiDB-lite"/>
    </source>
</evidence>
<dbReference type="SUPFAM" id="SSF55797">
    <property type="entry name" value="PR-1-like"/>
    <property type="match status" value="1"/>
</dbReference>
<feature type="compositionally biased region" description="Basic and acidic residues" evidence="1">
    <location>
        <begin position="97"/>
        <end position="113"/>
    </location>
</feature>
<dbReference type="InterPro" id="IPR014258">
    <property type="entry name" value="CAP_domain_YkwD-like"/>
</dbReference>
<evidence type="ECO:0000259" key="3">
    <source>
        <dbReference type="Pfam" id="PF00188"/>
    </source>
</evidence>
<keyword evidence="2" id="KW-0732">Signal</keyword>
<proteinExistence type="predicted"/>
<dbReference type="InterPro" id="IPR014044">
    <property type="entry name" value="CAP_dom"/>
</dbReference>
<dbReference type="Gene3D" id="3.40.33.10">
    <property type="entry name" value="CAP"/>
    <property type="match status" value="1"/>
</dbReference>
<dbReference type="CDD" id="cd05379">
    <property type="entry name" value="CAP_bacterial"/>
    <property type="match status" value="1"/>
</dbReference>
<feature type="signal peptide" evidence="2">
    <location>
        <begin position="1"/>
        <end position="31"/>
    </location>
</feature>
<evidence type="ECO:0000313" key="5">
    <source>
        <dbReference type="Proteomes" id="UP001343257"/>
    </source>
</evidence>
<comment type="caution">
    <text evidence="4">The sequence shown here is derived from an EMBL/GenBank/DDBJ whole genome shotgun (WGS) entry which is preliminary data.</text>
</comment>
<feature type="region of interest" description="Disordered" evidence="1">
    <location>
        <begin position="81"/>
        <end position="154"/>
    </location>
</feature>
<reference evidence="4 5" key="1">
    <citation type="submission" date="2023-03" db="EMBL/GenBank/DDBJ databases">
        <title>Bacillus Genome Sequencing.</title>
        <authorList>
            <person name="Dunlap C."/>
        </authorList>
    </citation>
    <scope>NUCLEOTIDE SEQUENCE [LARGE SCALE GENOMIC DNA]</scope>
    <source>
        <strain evidence="4 5">NRS-52</strain>
    </source>
</reference>
<dbReference type="RefSeq" id="WP_328278622.1">
    <property type="nucleotide sequence ID" value="NZ_JARTLD010000033.1"/>
</dbReference>
<feature type="compositionally biased region" description="Polar residues" evidence="1">
    <location>
        <begin position="141"/>
        <end position="154"/>
    </location>
</feature>
<feature type="chain" id="PRO_5045568889" evidence="2">
    <location>
        <begin position="32"/>
        <end position="275"/>
    </location>
</feature>
<sequence>MKNKKVMKTLISTACAAVLAVGLMGAGPASAASAQQSAAPTQSNLQSFQSLQDLQAYLQKWLQNNGGADIFKYQIQFPGSGQVTNPGTSNPGTSKPETSKPETSKPETSKPETSKPGTSKPETSKPETSKPETSKPETSKPETSNPSTGNTTQSSYAAEVIKLVNQERAKAGLKALTENTKLSGMAMDKAKDMNNNNYFDHNSPTYGSPFDMMKKYGISYSYAGENIAKGQKTPADVMTAWMNSSGHRANILNSNYTTIGVAYYNGYWVQEFIAN</sequence>
<keyword evidence="5" id="KW-1185">Reference proteome</keyword>
<name>A0ABU6PTZ9_9BACL</name>
<evidence type="ECO:0000313" key="4">
    <source>
        <dbReference type="EMBL" id="MED5018368.1"/>
    </source>
</evidence>
<dbReference type="NCBIfam" id="TIGR02909">
    <property type="entry name" value="spore_YkwD"/>
    <property type="match status" value="1"/>
</dbReference>
<dbReference type="Proteomes" id="UP001343257">
    <property type="component" value="Unassembled WGS sequence"/>
</dbReference>
<gene>
    <name evidence="4" type="ORF">P9847_13750</name>
</gene>
<feature type="domain" description="SCP" evidence="3">
    <location>
        <begin position="162"/>
        <end position="271"/>
    </location>
</feature>
<dbReference type="InterPro" id="IPR035940">
    <property type="entry name" value="CAP_sf"/>
</dbReference>
<evidence type="ECO:0000256" key="2">
    <source>
        <dbReference type="SAM" id="SignalP"/>
    </source>
</evidence>
<protein>
    <submittedName>
        <fullName evidence="4">CAP domain-containing protein</fullName>
    </submittedName>
</protein>
<dbReference type="PANTHER" id="PTHR31157">
    <property type="entry name" value="SCP DOMAIN-CONTAINING PROTEIN"/>
    <property type="match status" value="1"/>
</dbReference>